<proteinExistence type="predicted"/>
<feature type="region of interest" description="Disordered" evidence="1">
    <location>
        <begin position="1"/>
        <end position="22"/>
    </location>
</feature>
<gene>
    <name evidence="4" type="ORF">L227DRAFT_648846</name>
</gene>
<evidence type="ECO:0000256" key="2">
    <source>
        <dbReference type="SAM" id="Phobius"/>
    </source>
</evidence>
<sequence>MAPRRHVRSPPASYSPRVSLSPDKSPVIDSVLKQLKACSRRLQAALSSHRTELQVLERLYYKGKNQHRTALFWRRVAEMRKFGERVDEMHIDDVVESLRLSFWGEPSGRTAKIMKGPWTHYPDAMPLLFVLERCSACCMLIDRARERLLGIYDSFTLMMQTGAFLQMILVLAAIASRIRLLLLEMRAALEVSWSASYRALQTIFPSEVQTVKMLPRSVEVDATASDIPLSLPQSRAVSVPAAVEAHEEDLGDAMSRPVLTATPMQEQPRVDTLSVNEPHLLPPDNEVMPGGAFSLSSELRTNESIKVSQSSGLLTTEVTVGSSCRPSANAPKRKKTDGDKPKPAKKKKRDAIDDIFGF</sequence>
<evidence type="ECO:0000259" key="3">
    <source>
        <dbReference type="Pfam" id="PF14780"/>
    </source>
</evidence>
<dbReference type="AlphaFoldDB" id="A0A5C2SZQ3"/>
<reference evidence="4" key="1">
    <citation type="journal article" date="2018" name="Genome Biol. Evol.">
        <title>Genomics and development of Lentinus tigrinus, a white-rot wood-decaying mushroom with dimorphic fruiting bodies.</title>
        <authorList>
            <person name="Wu B."/>
            <person name="Xu Z."/>
            <person name="Knudson A."/>
            <person name="Carlson A."/>
            <person name="Chen N."/>
            <person name="Kovaka S."/>
            <person name="LaButti K."/>
            <person name="Lipzen A."/>
            <person name="Pennachio C."/>
            <person name="Riley R."/>
            <person name="Schakwitz W."/>
            <person name="Umezawa K."/>
            <person name="Ohm R.A."/>
            <person name="Grigoriev I.V."/>
            <person name="Nagy L.G."/>
            <person name="Gibbons J."/>
            <person name="Hibbett D."/>
        </authorList>
    </citation>
    <scope>NUCLEOTIDE SEQUENCE [LARGE SCALE GENOMIC DNA]</scope>
    <source>
        <strain evidence="4">ALCF2SS1-6</strain>
    </source>
</reference>
<dbReference type="InterPro" id="IPR027951">
    <property type="entry name" value="Nepro_N"/>
</dbReference>
<dbReference type="EMBL" id="ML122251">
    <property type="protein sequence ID" value="RPD66056.1"/>
    <property type="molecule type" value="Genomic_DNA"/>
</dbReference>
<dbReference type="GO" id="GO:0000466">
    <property type="term" value="P:maturation of 5.8S rRNA from tricistronic rRNA transcript (SSU-rRNA, 5.8S rRNA, LSU-rRNA)"/>
    <property type="evidence" value="ECO:0007669"/>
    <property type="project" value="TreeGrafter"/>
</dbReference>
<dbReference type="GO" id="GO:0042134">
    <property type="term" value="F:rRNA primary transcript binding"/>
    <property type="evidence" value="ECO:0007669"/>
    <property type="project" value="InterPro"/>
</dbReference>
<feature type="transmembrane region" description="Helical" evidence="2">
    <location>
        <begin position="155"/>
        <end position="175"/>
    </location>
</feature>
<evidence type="ECO:0000256" key="1">
    <source>
        <dbReference type="SAM" id="MobiDB-lite"/>
    </source>
</evidence>
<dbReference type="GO" id="GO:0000172">
    <property type="term" value="C:ribonuclease MRP complex"/>
    <property type="evidence" value="ECO:0007669"/>
    <property type="project" value="InterPro"/>
</dbReference>
<dbReference type="PANTHER" id="PTHR37792:SF1">
    <property type="entry name" value="RIBONUCLEASE MRP PROTEIN SUBUNIT RMP1"/>
    <property type="match status" value="1"/>
</dbReference>
<feature type="domain" description="Nucleolus and neural progenitor protein-like N-terminal" evidence="3">
    <location>
        <begin position="29"/>
        <end position="185"/>
    </location>
</feature>
<dbReference type="STRING" id="1328759.A0A5C2SZQ3"/>
<keyword evidence="2" id="KW-0812">Transmembrane</keyword>
<dbReference type="GO" id="GO:0000294">
    <property type="term" value="P:nuclear-transcribed mRNA catabolic process, RNase MRP-dependent"/>
    <property type="evidence" value="ECO:0007669"/>
    <property type="project" value="TreeGrafter"/>
</dbReference>
<name>A0A5C2SZQ3_9APHY</name>
<dbReference type="InterPro" id="IPR047205">
    <property type="entry name" value="RMP1"/>
</dbReference>
<keyword evidence="5" id="KW-1185">Reference proteome</keyword>
<keyword evidence="2" id="KW-1133">Transmembrane helix</keyword>
<dbReference type="OrthoDB" id="114080at2759"/>
<feature type="region of interest" description="Disordered" evidence="1">
    <location>
        <begin position="315"/>
        <end position="358"/>
    </location>
</feature>
<evidence type="ECO:0000313" key="5">
    <source>
        <dbReference type="Proteomes" id="UP000313359"/>
    </source>
</evidence>
<organism evidence="4 5">
    <name type="scientific">Lentinus tigrinus ALCF2SS1-6</name>
    <dbReference type="NCBI Taxonomy" id="1328759"/>
    <lineage>
        <taxon>Eukaryota</taxon>
        <taxon>Fungi</taxon>
        <taxon>Dikarya</taxon>
        <taxon>Basidiomycota</taxon>
        <taxon>Agaricomycotina</taxon>
        <taxon>Agaricomycetes</taxon>
        <taxon>Polyporales</taxon>
        <taxon>Polyporaceae</taxon>
        <taxon>Lentinus</taxon>
    </lineage>
</organism>
<dbReference type="PANTHER" id="PTHR37792">
    <property type="entry name" value="RIBONUCLEASE MRP PROTEIN SUBUNIT RMP1"/>
    <property type="match status" value="1"/>
</dbReference>
<dbReference type="Pfam" id="PF14780">
    <property type="entry name" value="NEPRO_N"/>
    <property type="match status" value="1"/>
</dbReference>
<evidence type="ECO:0000313" key="4">
    <source>
        <dbReference type="EMBL" id="RPD66056.1"/>
    </source>
</evidence>
<feature type="compositionally biased region" description="Polar residues" evidence="1">
    <location>
        <begin position="315"/>
        <end position="326"/>
    </location>
</feature>
<accession>A0A5C2SZQ3</accession>
<protein>
    <recommendedName>
        <fullName evidence="3">Nucleolus and neural progenitor protein-like N-terminal domain-containing protein</fullName>
    </recommendedName>
</protein>
<keyword evidence="2" id="KW-0472">Membrane</keyword>
<dbReference type="Proteomes" id="UP000313359">
    <property type="component" value="Unassembled WGS sequence"/>
</dbReference>